<keyword evidence="1" id="KW-0808">Transferase</keyword>
<dbReference type="GO" id="GO:0016740">
    <property type="term" value="F:transferase activity"/>
    <property type="evidence" value="ECO:0007669"/>
    <property type="project" value="UniProtKB-KW"/>
</dbReference>
<reference evidence="1" key="1">
    <citation type="journal article" date="2021" name="PeerJ">
        <title>Extensive microbial diversity within the chicken gut microbiome revealed by metagenomics and culture.</title>
        <authorList>
            <person name="Gilroy R."/>
            <person name="Ravi A."/>
            <person name="Getino M."/>
            <person name="Pursley I."/>
            <person name="Horton D.L."/>
            <person name="Alikhan N.F."/>
            <person name="Baker D."/>
            <person name="Gharbi K."/>
            <person name="Hall N."/>
            <person name="Watson M."/>
            <person name="Adriaenssens E.M."/>
            <person name="Foster-Nyarko E."/>
            <person name="Jarju S."/>
            <person name="Secka A."/>
            <person name="Antonio M."/>
            <person name="Oren A."/>
            <person name="Chaudhuri R.R."/>
            <person name="La Ragione R."/>
            <person name="Hildebrand F."/>
            <person name="Pallen M.J."/>
        </authorList>
    </citation>
    <scope>NUCLEOTIDE SEQUENCE</scope>
    <source>
        <strain evidence="1">ChiGjej3B3-11674</strain>
    </source>
</reference>
<proteinExistence type="predicted"/>
<gene>
    <name evidence="1" type="ORF">H9911_03305</name>
</gene>
<organism evidence="1 2">
    <name type="scientific">Candidatus Mediterraneibacter tabaqchaliae</name>
    <dbReference type="NCBI Taxonomy" id="2838689"/>
    <lineage>
        <taxon>Bacteria</taxon>
        <taxon>Bacillati</taxon>
        <taxon>Bacillota</taxon>
        <taxon>Clostridia</taxon>
        <taxon>Lachnospirales</taxon>
        <taxon>Lachnospiraceae</taxon>
        <taxon>Mediterraneibacter</taxon>
    </lineage>
</organism>
<dbReference type="InterPro" id="IPR014942">
    <property type="entry name" value="AbiEii"/>
</dbReference>
<name>A0A9D2R6C3_9FIRM</name>
<protein>
    <submittedName>
        <fullName evidence="1">Nucleotidyl transferase AbiEii/AbiGii toxin family protein</fullName>
    </submittedName>
</protein>
<dbReference type="Pfam" id="PF08843">
    <property type="entry name" value="AbiEii"/>
    <property type="match status" value="1"/>
</dbReference>
<evidence type="ECO:0000313" key="1">
    <source>
        <dbReference type="EMBL" id="HJD33556.1"/>
    </source>
</evidence>
<dbReference type="AlphaFoldDB" id="A0A9D2R6C3"/>
<accession>A0A9D2R6C3</accession>
<reference evidence="1" key="2">
    <citation type="submission" date="2021-04" db="EMBL/GenBank/DDBJ databases">
        <authorList>
            <person name="Gilroy R."/>
        </authorList>
    </citation>
    <scope>NUCLEOTIDE SEQUENCE</scope>
    <source>
        <strain evidence="1">ChiGjej3B3-11674</strain>
    </source>
</reference>
<evidence type="ECO:0000313" key="2">
    <source>
        <dbReference type="Proteomes" id="UP000823897"/>
    </source>
</evidence>
<dbReference type="EMBL" id="DWUV01000063">
    <property type="protein sequence ID" value="HJD33556.1"/>
    <property type="molecule type" value="Genomic_DNA"/>
</dbReference>
<dbReference type="Proteomes" id="UP000823897">
    <property type="component" value="Unassembled WGS sequence"/>
</dbReference>
<sequence>MIKTSRQLKDSIRNISTGDVVTPVEITYQYKLMFEQRYISLWAYTLETVLAEKIETVLTRTIFNTRLRDFYDLYILQHAGMEIDTKTLAAALVATCHKRDSEKVLPLHFIK</sequence>
<comment type="caution">
    <text evidence="1">The sequence shown here is derived from an EMBL/GenBank/DDBJ whole genome shotgun (WGS) entry which is preliminary data.</text>
</comment>